<sequence>TNDSIFATRIDGKLLFANRLCRLMNHIPEDADITNYKAYEVLGNFKDEQHWNLFLEALRANDNSMSFICNHPYPEFNVINTECSAFIIRDDYGEDIIWNLERDISDHVRYEQKLKEAKEKAEESDRLKSAFLSNMSHEIRTPLNAIVGFSAIMAETDDREKRMKFHNIIESNNKRLLLLINEVLDLSRIESGALVFNFSEVSMNDLFREIFSTYQVYAGSVKLILELPEKDICIRSDKNRLTQVLSNLIENALKFTPKGFITIGYRLLPEWVELYVKDTGIGIPEDKLEKVFERFEKVDNFAQGTGLGLPICKTILERLGGDIAVTSKLGEGSQFTCRIPLLLAEVEENFSDIRTHISSLPRGKKGRKATILVAEDIEDNFELIQAMIGNDYHLLHARNGNQVVSLFESNHPDLILMDIKMPEMNGLEAIRAIRRKSPFYPPIIAVSAYAFDQDRKELLDNGCKDCLSKPLDKELLLATISKYL</sequence>
<dbReference type="InterPro" id="IPR036890">
    <property type="entry name" value="HATPase_C_sf"/>
</dbReference>
<dbReference type="SUPFAM" id="SSF52172">
    <property type="entry name" value="CheY-like"/>
    <property type="match status" value="1"/>
</dbReference>
<dbReference type="CDD" id="cd00082">
    <property type="entry name" value="HisKA"/>
    <property type="match status" value="1"/>
</dbReference>
<dbReference type="InterPro" id="IPR036097">
    <property type="entry name" value="HisK_dim/P_sf"/>
</dbReference>
<dbReference type="InterPro" id="IPR001789">
    <property type="entry name" value="Sig_transdc_resp-reg_receiver"/>
</dbReference>
<evidence type="ECO:0000256" key="2">
    <source>
        <dbReference type="ARBA" id="ARBA00012438"/>
    </source>
</evidence>
<keyword evidence="6" id="KW-0902">Two-component regulatory system</keyword>
<feature type="domain" description="Histidine kinase" evidence="10">
    <location>
        <begin position="134"/>
        <end position="343"/>
    </location>
</feature>
<dbReference type="FunFam" id="3.30.565.10:FF:000006">
    <property type="entry name" value="Sensor histidine kinase WalK"/>
    <property type="match status" value="1"/>
</dbReference>
<dbReference type="FunFam" id="1.10.287.130:FF:000001">
    <property type="entry name" value="Two-component sensor histidine kinase"/>
    <property type="match status" value="1"/>
</dbReference>
<evidence type="ECO:0000256" key="9">
    <source>
        <dbReference type="SAM" id="Coils"/>
    </source>
</evidence>
<organism evidence="12 13">
    <name type="scientific">Proteiniphilum acetatigenes</name>
    <dbReference type="NCBI Taxonomy" id="294710"/>
    <lineage>
        <taxon>Bacteria</taxon>
        <taxon>Pseudomonadati</taxon>
        <taxon>Bacteroidota</taxon>
        <taxon>Bacteroidia</taxon>
        <taxon>Bacteroidales</taxon>
        <taxon>Dysgonomonadaceae</taxon>
        <taxon>Proteiniphilum</taxon>
    </lineage>
</organism>
<evidence type="ECO:0000313" key="13">
    <source>
        <dbReference type="Proteomes" id="UP000053860"/>
    </source>
</evidence>
<dbReference type="SUPFAM" id="SSF55785">
    <property type="entry name" value="PYP-like sensor domain (PAS domain)"/>
    <property type="match status" value="1"/>
</dbReference>
<proteinExistence type="predicted"/>
<evidence type="ECO:0000259" key="10">
    <source>
        <dbReference type="PROSITE" id="PS50109"/>
    </source>
</evidence>
<feature type="domain" description="Response regulatory" evidence="11">
    <location>
        <begin position="370"/>
        <end position="484"/>
    </location>
</feature>
<dbReference type="CDD" id="cd17546">
    <property type="entry name" value="REC_hyHK_CKI1_RcsC-like"/>
    <property type="match status" value="1"/>
</dbReference>
<dbReference type="Pfam" id="PF02518">
    <property type="entry name" value="HATPase_c"/>
    <property type="match status" value="1"/>
</dbReference>
<keyword evidence="9" id="KW-0175">Coiled coil</keyword>
<dbReference type="EC" id="2.7.13.3" evidence="2"/>
<dbReference type="PANTHER" id="PTHR43047">
    <property type="entry name" value="TWO-COMPONENT HISTIDINE PROTEIN KINASE"/>
    <property type="match status" value="1"/>
</dbReference>
<dbReference type="GO" id="GO:0000155">
    <property type="term" value="F:phosphorelay sensor kinase activity"/>
    <property type="evidence" value="ECO:0007669"/>
    <property type="project" value="InterPro"/>
</dbReference>
<dbReference type="InterPro" id="IPR003661">
    <property type="entry name" value="HisK_dim/P_dom"/>
</dbReference>
<evidence type="ECO:0000313" key="12">
    <source>
        <dbReference type="EMBL" id="KUK77316.1"/>
    </source>
</evidence>
<dbReference type="InterPro" id="IPR011006">
    <property type="entry name" value="CheY-like_superfamily"/>
</dbReference>
<evidence type="ECO:0000256" key="5">
    <source>
        <dbReference type="ARBA" id="ARBA00022777"/>
    </source>
</evidence>
<dbReference type="InterPro" id="IPR003594">
    <property type="entry name" value="HATPase_dom"/>
</dbReference>
<evidence type="ECO:0000259" key="11">
    <source>
        <dbReference type="PROSITE" id="PS50110"/>
    </source>
</evidence>
<dbReference type="PATRIC" id="fig|294710.3.peg.1175"/>
<dbReference type="CDD" id="cd16922">
    <property type="entry name" value="HATPase_EvgS-ArcB-TorS-like"/>
    <property type="match status" value="1"/>
</dbReference>
<keyword evidence="5 12" id="KW-0418">Kinase</keyword>
<feature type="modified residue" description="4-aspartylphosphate" evidence="8">
    <location>
        <position position="418"/>
    </location>
</feature>
<keyword evidence="3 8" id="KW-0597">Phosphoprotein</keyword>
<dbReference type="Pfam" id="PF00512">
    <property type="entry name" value="HisKA"/>
    <property type="match status" value="1"/>
</dbReference>
<keyword evidence="7" id="KW-0472">Membrane</keyword>
<evidence type="ECO:0000256" key="3">
    <source>
        <dbReference type="ARBA" id="ARBA00022553"/>
    </source>
</evidence>
<evidence type="ECO:0000256" key="1">
    <source>
        <dbReference type="ARBA" id="ARBA00000085"/>
    </source>
</evidence>
<evidence type="ECO:0000256" key="7">
    <source>
        <dbReference type="ARBA" id="ARBA00023136"/>
    </source>
</evidence>
<dbReference type="InterPro" id="IPR035965">
    <property type="entry name" value="PAS-like_dom_sf"/>
</dbReference>
<accession>A0A101HI68</accession>
<dbReference type="PRINTS" id="PR00344">
    <property type="entry name" value="BCTRLSENSOR"/>
</dbReference>
<feature type="coiled-coil region" evidence="9">
    <location>
        <begin position="100"/>
        <end position="130"/>
    </location>
</feature>
<dbReference type="Proteomes" id="UP000053860">
    <property type="component" value="Unassembled WGS sequence"/>
</dbReference>
<dbReference type="InterPro" id="IPR005467">
    <property type="entry name" value="His_kinase_dom"/>
</dbReference>
<comment type="caution">
    <text evidence="12">The sequence shown here is derived from an EMBL/GenBank/DDBJ whole genome shotgun (WGS) entry which is preliminary data.</text>
</comment>
<dbReference type="SUPFAM" id="SSF55874">
    <property type="entry name" value="ATPase domain of HSP90 chaperone/DNA topoisomerase II/histidine kinase"/>
    <property type="match status" value="1"/>
</dbReference>
<comment type="catalytic activity">
    <reaction evidence="1">
        <text>ATP + protein L-histidine = ADP + protein N-phospho-L-histidine.</text>
        <dbReference type="EC" id="2.7.13.3"/>
    </reaction>
</comment>
<evidence type="ECO:0000256" key="8">
    <source>
        <dbReference type="PROSITE-ProRule" id="PRU00169"/>
    </source>
</evidence>
<dbReference type="InterPro" id="IPR004358">
    <property type="entry name" value="Sig_transdc_His_kin-like_C"/>
</dbReference>
<reference evidence="13" key="1">
    <citation type="journal article" date="2015" name="MBio">
        <title>Genome-Resolved Metagenomic Analysis Reveals Roles for Candidate Phyla and Other Microbial Community Members in Biogeochemical Transformations in Oil Reservoirs.</title>
        <authorList>
            <person name="Hu P."/>
            <person name="Tom L."/>
            <person name="Singh A."/>
            <person name="Thomas B.C."/>
            <person name="Baker B.J."/>
            <person name="Piceno Y.M."/>
            <person name="Andersen G.L."/>
            <person name="Banfield J.F."/>
        </authorList>
    </citation>
    <scope>NUCLEOTIDE SEQUENCE [LARGE SCALE GENOMIC DNA]</scope>
</reference>
<dbReference type="SMART" id="SM00387">
    <property type="entry name" value="HATPase_c"/>
    <property type="match status" value="1"/>
</dbReference>
<name>A0A101HI68_9BACT</name>
<keyword evidence="4" id="KW-0808">Transferase</keyword>
<dbReference type="Pfam" id="PF00072">
    <property type="entry name" value="Response_reg"/>
    <property type="match status" value="1"/>
</dbReference>
<dbReference type="EMBL" id="LGGN01000143">
    <property type="protein sequence ID" value="KUK77316.1"/>
    <property type="molecule type" value="Genomic_DNA"/>
</dbReference>
<dbReference type="Gene3D" id="1.10.287.130">
    <property type="match status" value="1"/>
</dbReference>
<dbReference type="AlphaFoldDB" id="A0A101HI68"/>
<evidence type="ECO:0000256" key="6">
    <source>
        <dbReference type="ARBA" id="ARBA00023012"/>
    </source>
</evidence>
<dbReference type="Gene3D" id="3.30.565.10">
    <property type="entry name" value="Histidine kinase-like ATPase, C-terminal domain"/>
    <property type="match status" value="1"/>
</dbReference>
<feature type="non-terminal residue" evidence="12">
    <location>
        <position position="1"/>
    </location>
</feature>
<dbReference type="SMART" id="SM00388">
    <property type="entry name" value="HisKA"/>
    <property type="match status" value="1"/>
</dbReference>
<dbReference type="PROSITE" id="PS50110">
    <property type="entry name" value="RESPONSE_REGULATORY"/>
    <property type="match status" value="1"/>
</dbReference>
<protein>
    <recommendedName>
        <fullName evidence="2">histidine kinase</fullName>
        <ecNumber evidence="2">2.7.13.3</ecNumber>
    </recommendedName>
</protein>
<gene>
    <name evidence="12" type="ORF">XD92_0839</name>
</gene>
<dbReference type="SUPFAM" id="SSF47384">
    <property type="entry name" value="Homodimeric domain of signal transducing histidine kinase"/>
    <property type="match status" value="1"/>
</dbReference>
<dbReference type="Gene3D" id="3.40.50.2300">
    <property type="match status" value="1"/>
</dbReference>
<evidence type="ECO:0000256" key="4">
    <source>
        <dbReference type="ARBA" id="ARBA00022679"/>
    </source>
</evidence>
<dbReference type="SMART" id="SM00448">
    <property type="entry name" value="REC"/>
    <property type="match status" value="1"/>
</dbReference>
<dbReference type="PROSITE" id="PS50109">
    <property type="entry name" value="HIS_KIN"/>
    <property type="match status" value="1"/>
</dbReference>